<dbReference type="RefSeq" id="WP_380203223.1">
    <property type="nucleotide sequence ID" value="NZ_JBHTEK010000001.1"/>
</dbReference>
<sequence length="51" mass="5668">MFTALRTPFLAQYVVSRTANNLGNDQYYLTNGNSTNTFNYSTTRPGATSRA</sequence>
<comment type="caution">
    <text evidence="1">The sequence shown here is derived from an EMBL/GenBank/DDBJ whole genome shotgun (WGS) entry which is preliminary data.</text>
</comment>
<dbReference type="EMBL" id="JBHTEK010000001">
    <property type="protein sequence ID" value="MFC7668143.1"/>
    <property type="molecule type" value="Genomic_DNA"/>
</dbReference>
<evidence type="ECO:0000313" key="2">
    <source>
        <dbReference type="Proteomes" id="UP001596513"/>
    </source>
</evidence>
<evidence type="ECO:0000313" key="1">
    <source>
        <dbReference type="EMBL" id="MFC7668143.1"/>
    </source>
</evidence>
<protein>
    <submittedName>
        <fullName evidence="1">Uncharacterized protein</fullName>
    </submittedName>
</protein>
<accession>A0ABW2U3U9</accession>
<name>A0ABW2U3U9_9BACT</name>
<organism evidence="1 2">
    <name type="scientific">Hymenobacter humi</name>
    <dbReference type="NCBI Taxonomy" id="1411620"/>
    <lineage>
        <taxon>Bacteria</taxon>
        <taxon>Pseudomonadati</taxon>
        <taxon>Bacteroidota</taxon>
        <taxon>Cytophagia</taxon>
        <taxon>Cytophagales</taxon>
        <taxon>Hymenobacteraceae</taxon>
        <taxon>Hymenobacter</taxon>
    </lineage>
</organism>
<gene>
    <name evidence="1" type="ORF">ACFQT0_12675</name>
</gene>
<reference evidence="2" key="1">
    <citation type="journal article" date="2019" name="Int. J. Syst. Evol. Microbiol.">
        <title>The Global Catalogue of Microorganisms (GCM) 10K type strain sequencing project: providing services to taxonomists for standard genome sequencing and annotation.</title>
        <authorList>
            <consortium name="The Broad Institute Genomics Platform"/>
            <consortium name="The Broad Institute Genome Sequencing Center for Infectious Disease"/>
            <person name="Wu L."/>
            <person name="Ma J."/>
        </authorList>
    </citation>
    <scope>NUCLEOTIDE SEQUENCE [LARGE SCALE GENOMIC DNA]</scope>
    <source>
        <strain evidence="2">JCM 19635</strain>
    </source>
</reference>
<dbReference type="Proteomes" id="UP001596513">
    <property type="component" value="Unassembled WGS sequence"/>
</dbReference>
<keyword evidence="2" id="KW-1185">Reference proteome</keyword>
<proteinExistence type="predicted"/>